<comment type="caution">
    <text evidence="3">The sequence shown here is derived from an EMBL/GenBank/DDBJ whole genome shotgun (WGS) entry which is preliminary data.</text>
</comment>
<keyword evidence="1" id="KW-0999">Mitochondrion inner membrane</keyword>
<dbReference type="GO" id="GO:0005743">
    <property type="term" value="C:mitochondrial inner membrane"/>
    <property type="evidence" value="ECO:0007669"/>
    <property type="project" value="UniProtKB-SubCell"/>
</dbReference>
<organism evidence="3 4">
    <name type="scientific">Armadillidium nasatum</name>
    <dbReference type="NCBI Taxonomy" id="96803"/>
    <lineage>
        <taxon>Eukaryota</taxon>
        <taxon>Metazoa</taxon>
        <taxon>Ecdysozoa</taxon>
        <taxon>Arthropoda</taxon>
        <taxon>Crustacea</taxon>
        <taxon>Multicrustacea</taxon>
        <taxon>Malacostraca</taxon>
        <taxon>Eumalacostraca</taxon>
        <taxon>Peracarida</taxon>
        <taxon>Isopoda</taxon>
        <taxon>Oniscidea</taxon>
        <taxon>Crinocheta</taxon>
        <taxon>Armadillidiidae</taxon>
        <taxon>Armadillidium</taxon>
    </lineage>
</organism>
<dbReference type="Pfam" id="PF02953">
    <property type="entry name" value="zf-Tim10_DDP"/>
    <property type="match status" value="1"/>
</dbReference>
<protein>
    <recommendedName>
        <fullName evidence="1">Mitochondrial import inner membrane translocase subunit</fullName>
    </recommendedName>
</protein>
<keyword evidence="1" id="KW-0653">Protein transport</keyword>
<name>A0A5N5T9V4_9CRUS</name>
<comment type="domain">
    <text evidence="1">The twin CX3C motif contains 4 conserved Cys residues that form 2 disulfide bonds in the mitochondrial intermembrane space.</text>
</comment>
<comment type="subcellular location">
    <subcellularLocation>
        <location evidence="1">Mitochondrion inner membrane</location>
        <topology evidence="1">Peripheral membrane protein</topology>
        <orientation evidence="1">Intermembrane side</orientation>
    </subcellularLocation>
</comment>
<keyword evidence="1" id="KW-0496">Mitochondrion</keyword>
<proteinExistence type="inferred from homology"/>
<keyword evidence="1" id="KW-1015">Disulfide bond</keyword>
<keyword evidence="1" id="KW-0811">Translocation</keyword>
<dbReference type="Proteomes" id="UP000326759">
    <property type="component" value="Unassembled WGS sequence"/>
</dbReference>
<dbReference type="Gene3D" id="1.10.287.810">
    <property type="entry name" value="Mitochondrial import inner membrane translocase subunit tim13 like domains"/>
    <property type="match status" value="1"/>
</dbReference>
<dbReference type="EMBL" id="SEYY01005516">
    <property type="protein sequence ID" value="KAB7503262.1"/>
    <property type="molecule type" value="Genomic_DNA"/>
</dbReference>
<dbReference type="AlphaFoldDB" id="A0A5N5T9V4"/>
<reference evidence="3 4" key="1">
    <citation type="journal article" date="2019" name="PLoS Biol.">
        <title>Sex chromosomes control vertical transmission of feminizing Wolbachia symbionts in an isopod.</title>
        <authorList>
            <person name="Becking T."/>
            <person name="Chebbi M.A."/>
            <person name="Giraud I."/>
            <person name="Moumen B."/>
            <person name="Laverre T."/>
            <person name="Caubet Y."/>
            <person name="Peccoud J."/>
            <person name="Gilbert C."/>
            <person name="Cordaux R."/>
        </authorList>
    </citation>
    <scope>NUCLEOTIDE SEQUENCE [LARGE SCALE GENOMIC DNA]</scope>
    <source>
        <strain evidence="3">ANa2</strain>
        <tissue evidence="3">Whole body excluding digestive tract and cuticle</tissue>
    </source>
</reference>
<evidence type="ECO:0000259" key="2">
    <source>
        <dbReference type="Pfam" id="PF02953"/>
    </source>
</evidence>
<evidence type="ECO:0000313" key="4">
    <source>
        <dbReference type="Proteomes" id="UP000326759"/>
    </source>
</evidence>
<dbReference type="OrthoDB" id="344165at2759"/>
<keyword evidence="4" id="KW-1185">Reference proteome</keyword>
<keyword evidence="1" id="KW-0813">Transport</keyword>
<accession>A0A5N5T9V4</accession>
<keyword evidence="1" id="KW-0143">Chaperone</keyword>
<comment type="function">
    <text evidence="1">Mitochondrial intermembrane chaperone that participates in the import and insertion of some multi-pass transmembrane proteins into the mitochondrial inner membrane. Also required for the transfer of beta-barrel precursors from the TOM complex to the sorting and assembly machinery (SAM complex) of the outer membrane. Acts as a chaperone-like protein that protects the hydrophobic precursors from aggregation and guide them through the mitochondrial intermembrane space.</text>
</comment>
<dbReference type="InterPro" id="IPR035427">
    <property type="entry name" value="Tim10-like_dom_sf"/>
</dbReference>
<sequence length="72" mass="8581">MTNAEYIQYVDEHRKYLVHDLTEKCWDKCMDRPSTKLDSRTENCFVSCVERFIDSTNFIANKLQDSINSRLN</sequence>
<dbReference type="InterPro" id="IPR004217">
    <property type="entry name" value="Tim10-like"/>
</dbReference>
<comment type="subunit">
    <text evidence="1">Heterohexamer.</text>
</comment>
<dbReference type="GO" id="GO:0015031">
    <property type="term" value="P:protein transport"/>
    <property type="evidence" value="ECO:0007669"/>
    <property type="project" value="UniProtKB-KW"/>
</dbReference>
<gene>
    <name evidence="3" type="primary">timm8a</name>
    <name evidence="3" type="ORF">Anas_10293</name>
</gene>
<evidence type="ECO:0000313" key="3">
    <source>
        <dbReference type="EMBL" id="KAB7503262.1"/>
    </source>
</evidence>
<feature type="domain" description="Tim10-like" evidence="2">
    <location>
        <begin position="17"/>
        <end position="64"/>
    </location>
</feature>
<dbReference type="SUPFAM" id="SSF144122">
    <property type="entry name" value="Tim10-like"/>
    <property type="match status" value="1"/>
</dbReference>
<keyword evidence="1" id="KW-0472">Membrane</keyword>
<evidence type="ECO:0000256" key="1">
    <source>
        <dbReference type="RuleBase" id="RU367043"/>
    </source>
</evidence>
<comment type="similarity">
    <text evidence="1">Belongs to the small Tim family.</text>
</comment>